<keyword evidence="6" id="KW-0779">Telomere</keyword>
<feature type="compositionally biased region" description="Basic residues" evidence="9">
    <location>
        <begin position="347"/>
        <end position="357"/>
    </location>
</feature>
<dbReference type="Pfam" id="PF16686">
    <property type="entry name" value="POT1PC"/>
    <property type="match status" value="1"/>
</dbReference>
<evidence type="ECO:0000256" key="7">
    <source>
        <dbReference type="ARBA" id="ARBA00023125"/>
    </source>
</evidence>
<feature type="region of interest" description="Disordered" evidence="9">
    <location>
        <begin position="334"/>
        <end position="386"/>
    </location>
</feature>
<evidence type="ECO:0000256" key="1">
    <source>
        <dbReference type="ARBA" id="ARBA00004123"/>
    </source>
</evidence>
<sequence>MVPAPASSTRLLDIPTALTSSGSVSVVGVVVDVFGGVWKSKGSSSCITFTIKDSDLNNGHTWDGLKIKYFKDDESQLPPVQNGDLRQFNGKPLGVVAQDRNAPWAIFRHHADPTATATPLCGPVPFELTHPETRRCRALLEQMAGTKKFRDETTPTVVPSASYNALESTSISTPKSRPRGQREFSLIKDLRRPGTFVDLVCEIIKVDTRDSYKTLAYVTDYTSNRKLRAYASEDDVGLEGDQYNYQSWKTTWPGPSGQMTLPVLLWEPHASYARDLLKGEFVQLTNVRIKEYDSKFEGVIHTDNDNIHIELVDAASNDRAKELLRRKEMYWKQNPKRKAVEEARSASRAKKSKNKPRKPAEERREQGQHPLVLKKQPSVNQNGMTTSTNERIYGADLSTTAVKASFFTPCRTIEDILHNESHNNISPDGISYRLPFQNLSYRSTVRVVDFFPPKLEDFAVPEDSSNDRRWSNERPIRWEWRFCLLVESATSPPTGQPRERMKLYVDNNSAQCLLSLDACE</sequence>
<dbReference type="eggNOG" id="KOG4757">
    <property type="taxonomic scope" value="Eukaryota"/>
</dbReference>
<dbReference type="GO" id="GO:0098505">
    <property type="term" value="F:G-rich strand telomeric DNA binding"/>
    <property type="evidence" value="ECO:0007669"/>
    <property type="project" value="TreeGrafter"/>
</dbReference>
<evidence type="ECO:0000259" key="10">
    <source>
        <dbReference type="SMART" id="SM00976"/>
    </source>
</evidence>
<evidence type="ECO:0000313" key="12">
    <source>
        <dbReference type="Proteomes" id="UP000007963"/>
    </source>
</evidence>
<dbReference type="GO" id="GO:0016233">
    <property type="term" value="P:telomere capping"/>
    <property type="evidence" value="ECO:0007669"/>
    <property type="project" value="TreeGrafter"/>
</dbReference>
<evidence type="ECO:0000256" key="5">
    <source>
        <dbReference type="ARBA" id="ARBA00022454"/>
    </source>
</evidence>
<evidence type="ECO:0000256" key="8">
    <source>
        <dbReference type="ARBA" id="ARBA00023242"/>
    </source>
</evidence>
<dbReference type="InterPro" id="IPR032042">
    <property type="entry name" value="POT1PC"/>
</dbReference>
<keyword evidence="5" id="KW-0158">Chromosome</keyword>
<dbReference type="AlphaFoldDB" id="Q0CVF0"/>
<evidence type="ECO:0000256" key="9">
    <source>
        <dbReference type="SAM" id="MobiDB-lite"/>
    </source>
</evidence>
<comment type="subcellular location">
    <subcellularLocation>
        <location evidence="2">Chromosome</location>
        <location evidence="2">Telomere</location>
    </subcellularLocation>
    <subcellularLocation>
        <location evidence="1">Nucleus</location>
    </subcellularLocation>
</comment>
<reference evidence="12" key="1">
    <citation type="submission" date="2005-09" db="EMBL/GenBank/DDBJ databases">
        <title>Annotation of the Aspergillus terreus NIH2624 genome.</title>
        <authorList>
            <person name="Birren B.W."/>
            <person name="Lander E.S."/>
            <person name="Galagan J.E."/>
            <person name="Nusbaum C."/>
            <person name="Devon K."/>
            <person name="Henn M."/>
            <person name="Ma L.-J."/>
            <person name="Jaffe D.B."/>
            <person name="Butler J."/>
            <person name="Alvarez P."/>
            <person name="Gnerre S."/>
            <person name="Grabherr M."/>
            <person name="Kleber M."/>
            <person name="Mauceli E.W."/>
            <person name="Brockman W."/>
            <person name="Rounsley S."/>
            <person name="Young S.K."/>
            <person name="LaButti K."/>
            <person name="Pushparaj V."/>
            <person name="DeCaprio D."/>
            <person name="Crawford M."/>
            <person name="Koehrsen M."/>
            <person name="Engels R."/>
            <person name="Montgomery P."/>
            <person name="Pearson M."/>
            <person name="Howarth C."/>
            <person name="Larson L."/>
            <person name="Luoma S."/>
            <person name="White J."/>
            <person name="Alvarado L."/>
            <person name="Kodira C.D."/>
            <person name="Zeng Q."/>
            <person name="Oleary S."/>
            <person name="Yandava C."/>
            <person name="Denning D.W."/>
            <person name="Nierman W.C."/>
            <person name="Milne T."/>
            <person name="Madden K."/>
        </authorList>
    </citation>
    <scope>NUCLEOTIDE SEQUENCE [LARGE SCALE GENOMIC DNA]</scope>
    <source>
        <strain evidence="12">NIH 2624 / FGSC A1156</strain>
    </source>
</reference>
<name>Q0CVF0_ASPTN</name>
<organism evidence="11 12">
    <name type="scientific">Aspergillus terreus (strain NIH 2624 / FGSC A1156)</name>
    <dbReference type="NCBI Taxonomy" id="341663"/>
    <lineage>
        <taxon>Eukaryota</taxon>
        <taxon>Fungi</taxon>
        <taxon>Dikarya</taxon>
        <taxon>Ascomycota</taxon>
        <taxon>Pezizomycotina</taxon>
        <taxon>Eurotiomycetes</taxon>
        <taxon>Eurotiomycetidae</taxon>
        <taxon>Eurotiales</taxon>
        <taxon>Aspergillaceae</taxon>
        <taxon>Aspergillus</taxon>
        <taxon>Aspergillus subgen. Circumdati</taxon>
    </lineage>
</organism>
<evidence type="ECO:0000256" key="4">
    <source>
        <dbReference type="ARBA" id="ARBA00015253"/>
    </source>
</evidence>
<dbReference type="GeneID" id="4317183"/>
<feature type="compositionally biased region" description="Polar residues" evidence="9">
    <location>
        <begin position="377"/>
        <end position="386"/>
    </location>
</feature>
<dbReference type="RefSeq" id="XP_001211512.1">
    <property type="nucleotide sequence ID" value="XM_001211512.1"/>
</dbReference>
<evidence type="ECO:0000313" key="11">
    <source>
        <dbReference type="EMBL" id="EAU37296.1"/>
    </source>
</evidence>
<dbReference type="Pfam" id="PF02765">
    <property type="entry name" value="POT1"/>
    <property type="match status" value="1"/>
</dbReference>
<gene>
    <name evidence="11" type="ORF">ATEG_02334</name>
</gene>
<evidence type="ECO:0000256" key="3">
    <source>
        <dbReference type="ARBA" id="ARBA00008442"/>
    </source>
</evidence>
<dbReference type="Gene3D" id="2.40.50.140">
    <property type="entry name" value="Nucleic acid-binding proteins"/>
    <property type="match status" value="2"/>
</dbReference>
<dbReference type="PANTHER" id="PTHR14513:SF0">
    <property type="entry name" value="PROTECTION OF TELOMERES PROTEIN 1"/>
    <property type="match status" value="1"/>
</dbReference>
<dbReference type="GO" id="GO:0010521">
    <property type="term" value="F:telomerase inhibitor activity"/>
    <property type="evidence" value="ECO:0007669"/>
    <property type="project" value="TreeGrafter"/>
</dbReference>
<evidence type="ECO:0000256" key="6">
    <source>
        <dbReference type="ARBA" id="ARBA00022895"/>
    </source>
</evidence>
<feature type="compositionally biased region" description="Basic and acidic residues" evidence="9">
    <location>
        <begin position="358"/>
        <end position="367"/>
    </location>
</feature>
<keyword evidence="7" id="KW-0238">DNA-binding</keyword>
<dbReference type="STRING" id="341663.Q0CVF0"/>
<dbReference type="InterPro" id="IPR011564">
    <property type="entry name" value="Telomer_end-bd_POT1/Cdc13"/>
</dbReference>
<dbReference type="InterPro" id="IPR028389">
    <property type="entry name" value="POT1"/>
</dbReference>
<dbReference type="Proteomes" id="UP000007963">
    <property type="component" value="Unassembled WGS sequence"/>
</dbReference>
<proteinExistence type="inferred from homology"/>
<dbReference type="OMA" id="WEPHASF"/>
<dbReference type="GO" id="GO:0000783">
    <property type="term" value="C:nuclear telomere cap complex"/>
    <property type="evidence" value="ECO:0007669"/>
    <property type="project" value="TreeGrafter"/>
</dbReference>
<comment type="similarity">
    <text evidence="3">Belongs to the telombin family.</text>
</comment>
<dbReference type="InterPro" id="IPR012340">
    <property type="entry name" value="NA-bd_OB-fold"/>
</dbReference>
<dbReference type="SUPFAM" id="SSF50249">
    <property type="entry name" value="Nucleic acid-binding proteins"/>
    <property type="match status" value="2"/>
</dbReference>
<accession>Q0CVF0</accession>
<dbReference type="HOGENOM" id="CLU_016663_1_0_1"/>
<evidence type="ECO:0000256" key="2">
    <source>
        <dbReference type="ARBA" id="ARBA00004574"/>
    </source>
</evidence>
<dbReference type="FunFam" id="2.40.50.140:FF:000303">
    <property type="entry name" value="Protection of telomeres protein 1"/>
    <property type="match status" value="1"/>
</dbReference>
<dbReference type="CDD" id="cd04498">
    <property type="entry name" value="hPOT1_OB2"/>
    <property type="match status" value="1"/>
</dbReference>
<keyword evidence="8" id="KW-0539">Nucleus</keyword>
<dbReference type="SMART" id="SM00976">
    <property type="entry name" value="Telo_bind"/>
    <property type="match status" value="1"/>
</dbReference>
<protein>
    <recommendedName>
        <fullName evidence="4">Protection of telomeres protein 1</fullName>
    </recommendedName>
</protein>
<dbReference type="OrthoDB" id="2186770at2759"/>
<dbReference type="GO" id="GO:0032210">
    <property type="term" value="P:regulation of telomere maintenance via telomerase"/>
    <property type="evidence" value="ECO:0007669"/>
    <property type="project" value="TreeGrafter"/>
</dbReference>
<dbReference type="EMBL" id="CH476596">
    <property type="protein sequence ID" value="EAU37296.1"/>
    <property type="molecule type" value="Genomic_DNA"/>
</dbReference>
<dbReference type="VEuPathDB" id="FungiDB:ATEG_02334"/>
<feature type="domain" description="Telomeric single stranded DNA binding POT1/Cdc13" evidence="10">
    <location>
        <begin position="11"/>
        <end position="144"/>
    </location>
</feature>
<dbReference type="PANTHER" id="PTHR14513">
    <property type="entry name" value="PROTECTION OF TELOMERES 1"/>
    <property type="match status" value="1"/>
</dbReference>